<evidence type="ECO:0000256" key="2">
    <source>
        <dbReference type="SAM" id="Phobius"/>
    </source>
</evidence>
<keyword evidence="2" id="KW-0812">Transmembrane</keyword>
<organism evidence="3 4">
    <name type="scientific">Dolichospermum planctonicum CS-1226</name>
    <dbReference type="NCBI Taxonomy" id="3021751"/>
    <lineage>
        <taxon>Bacteria</taxon>
        <taxon>Bacillati</taxon>
        <taxon>Cyanobacteriota</taxon>
        <taxon>Cyanophyceae</taxon>
        <taxon>Nostocales</taxon>
        <taxon>Aphanizomenonaceae</taxon>
        <taxon>Dolichospermum</taxon>
        <taxon>Dolichospermum planctonicum</taxon>
    </lineage>
</organism>
<dbReference type="Proteomes" id="UP001211249">
    <property type="component" value="Unassembled WGS sequence"/>
</dbReference>
<name>A0ABT5ADW6_9CYAN</name>
<feature type="transmembrane region" description="Helical" evidence="2">
    <location>
        <begin position="186"/>
        <end position="209"/>
    </location>
</feature>
<evidence type="ECO:0000256" key="1">
    <source>
        <dbReference type="SAM" id="Coils"/>
    </source>
</evidence>
<sequence>MPPDYSGQYLRGRSFKGQNLTEANFSKADIKGTDFTNAILKGANFSGAKAGLLLQEHFLNNLALALSSVFLIISTSVSIYINETIMLILNTKNTENVITGIVYLVVLLVFYIITIRHGLIIGSVTIAIVVTIAVIFVAALASSESLRIIAKAIVESTNLAETFTIITKTHQTNKNFIEVLYLSKRLVNIILALTSVVIVAFTGALYFLFLIAGVESNDETELFKYFSTAFSKIGLTILILALAFTLGFRKLVTISIARYFFDFCIGLLFTHFSSYIGWRSFNGYERDAWLRSYAIAFAATGGTSFRGADLTDADFTGAILKNTDFRIANLTRTRFYEAKKLDFARPGNTILSNPAVLNLLITLNARNKSYIGANLRGANLIGADLKEANFKNADIIEATFQEANLEWANLTLTQAIGTNFTKAQMTGACVEAWNIESTTILDNVDCRFVYLLEDPKPRTDDRERRPSSGEFQPGEFTKLFEEVLNTVDLIFRNGIDWKAFVNAFKKVQVENQDTELVIQSIENKGDGVVVVKVAVPDNADKEKIHSDLTENYQLALAAVEEKYKALLQAKDERIEDHKQQIKDIKQFYSELVNISKSLADQQTSIENQIIQEINNVNNDSSRKIEIGNIGRDFNASGQALNLGEISGTVINTINELATAPEPDKPGIKELLTQLKTAIETDTDLTAKDKEKALKQVKSLAEAAQNPQEQQDLADTAITMLKGTIANLPTAAKLVEECGKLLPLIAGFLGLG</sequence>
<feature type="transmembrane region" description="Helical" evidence="2">
    <location>
        <begin position="119"/>
        <end position="141"/>
    </location>
</feature>
<keyword evidence="2" id="KW-1133">Transmembrane helix</keyword>
<feature type="transmembrane region" description="Helical" evidence="2">
    <location>
        <begin position="260"/>
        <end position="278"/>
    </location>
</feature>
<proteinExistence type="predicted"/>
<dbReference type="Pfam" id="PF00805">
    <property type="entry name" value="Pentapeptide"/>
    <property type="match status" value="3"/>
</dbReference>
<evidence type="ECO:0000313" key="3">
    <source>
        <dbReference type="EMBL" id="MDB9535074.1"/>
    </source>
</evidence>
<keyword evidence="4" id="KW-1185">Reference proteome</keyword>
<feature type="transmembrane region" description="Helical" evidence="2">
    <location>
        <begin position="229"/>
        <end position="248"/>
    </location>
</feature>
<comment type="caution">
    <text evidence="3">The sequence shown here is derived from an EMBL/GenBank/DDBJ whole genome shotgun (WGS) entry which is preliminary data.</text>
</comment>
<gene>
    <name evidence="3" type="ORF">PN451_04300</name>
</gene>
<feature type="transmembrane region" description="Helical" evidence="2">
    <location>
        <begin position="62"/>
        <end position="81"/>
    </location>
</feature>
<feature type="transmembrane region" description="Helical" evidence="2">
    <location>
        <begin position="93"/>
        <end position="113"/>
    </location>
</feature>
<dbReference type="InterPro" id="IPR001646">
    <property type="entry name" value="5peptide_repeat"/>
</dbReference>
<evidence type="ECO:0000313" key="4">
    <source>
        <dbReference type="Proteomes" id="UP001211249"/>
    </source>
</evidence>
<dbReference type="Gene3D" id="2.160.20.80">
    <property type="entry name" value="E3 ubiquitin-protein ligase SopA"/>
    <property type="match status" value="3"/>
</dbReference>
<dbReference type="RefSeq" id="WP_271795081.1">
    <property type="nucleotide sequence ID" value="NZ_JAQMUC010000025.1"/>
</dbReference>
<dbReference type="SUPFAM" id="SSF141571">
    <property type="entry name" value="Pentapeptide repeat-like"/>
    <property type="match status" value="2"/>
</dbReference>
<dbReference type="EMBL" id="JAQMUC010000025">
    <property type="protein sequence ID" value="MDB9535074.1"/>
    <property type="molecule type" value="Genomic_DNA"/>
</dbReference>
<keyword evidence="2" id="KW-0472">Membrane</keyword>
<accession>A0ABT5ADW6</accession>
<dbReference type="PANTHER" id="PTHR14136:SF17">
    <property type="entry name" value="BTB_POZ DOMAIN-CONTAINING PROTEIN KCTD9"/>
    <property type="match status" value="1"/>
</dbReference>
<protein>
    <submittedName>
        <fullName evidence="3">Pentapeptide repeat-containing protein</fullName>
    </submittedName>
</protein>
<dbReference type="PANTHER" id="PTHR14136">
    <property type="entry name" value="BTB_POZ DOMAIN-CONTAINING PROTEIN KCTD9"/>
    <property type="match status" value="1"/>
</dbReference>
<keyword evidence="1" id="KW-0175">Coiled coil</keyword>
<feature type="coiled-coil region" evidence="1">
    <location>
        <begin position="549"/>
        <end position="580"/>
    </location>
</feature>
<reference evidence="3 4" key="1">
    <citation type="submission" date="2023-01" db="EMBL/GenBank/DDBJ databases">
        <title>Genomes from the Australian National Cyanobacteria Reference Collection.</title>
        <authorList>
            <person name="Willis A."/>
            <person name="Lee E.M.F."/>
        </authorList>
    </citation>
    <scope>NUCLEOTIDE SEQUENCE [LARGE SCALE GENOMIC DNA]</scope>
    <source>
        <strain evidence="3 4">CS-1226</strain>
    </source>
</reference>
<dbReference type="InterPro" id="IPR051082">
    <property type="entry name" value="Pentapeptide-BTB/POZ_domain"/>
</dbReference>